<sequence>RIYVELLDDKIATTKELDSNRLIDYSEDGKAVGVDLMEVSRGAKLDGLPEAELIGKILAYFDIRAR</sequence>
<dbReference type="Pfam" id="PF10049">
    <property type="entry name" value="DUF2283"/>
    <property type="match status" value="1"/>
</dbReference>
<gene>
    <name evidence="1" type="ORF">LCGC14_2686130</name>
</gene>
<dbReference type="InterPro" id="IPR019270">
    <property type="entry name" value="DUF2283"/>
</dbReference>
<organism evidence="1">
    <name type="scientific">marine sediment metagenome</name>
    <dbReference type="NCBI Taxonomy" id="412755"/>
    <lineage>
        <taxon>unclassified sequences</taxon>
        <taxon>metagenomes</taxon>
        <taxon>ecological metagenomes</taxon>
    </lineage>
</organism>
<reference evidence="1" key="1">
    <citation type="journal article" date="2015" name="Nature">
        <title>Complex archaea that bridge the gap between prokaryotes and eukaryotes.</title>
        <authorList>
            <person name="Spang A."/>
            <person name="Saw J.H."/>
            <person name="Jorgensen S.L."/>
            <person name="Zaremba-Niedzwiedzka K."/>
            <person name="Martijn J."/>
            <person name="Lind A.E."/>
            <person name="van Eijk R."/>
            <person name="Schleper C."/>
            <person name="Guy L."/>
            <person name="Ettema T.J."/>
        </authorList>
    </citation>
    <scope>NUCLEOTIDE SEQUENCE</scope>
</reference>
<protein>
    <recommendedName>
        <fullName evidence="2">DUF2283 domain-containing protein</fullName>
    </recommendedName>
</protein>
<name>A0A0F9A7E2_9ZZZZ</name>
<accession>A0A0F9A7E2</accession>
<comment type="caution">
    <text evidence="1">The sequence shown here is derived from an EMBL/GenBank/DDBJ whole genome shotgun (WGS) entry which is preliminary data.</text>
</comment>
<dbReference type="AlphaFoldDB" id="A0A0F9A7E2"/>
<feature type="non-terminal residue" evidence="1">
    <location>
        <position position="1"/>
    </location>
</feature>
<proteinExistence type="predicted"/>
<evidence type="ECO:0008006" key="2">
    <source>
        <dbReference type="Google" id="ProtNLM"/>
    </source>
</evidence>
<dbReference type="EMBL" id="LAZR01047486">
    <property type="protein sequence ID" value="KKK94115.1"/>
    <property type="molecule type" value="Genomic_DNA"/>
</dbReference>
<evidence type="ECO:0000313" key="1">
    <source>
        <dbReference type="EMBL" id="KKK94115.1"/>
    </source>
</evidence>